<dbReference type="AlphaFoldDB" id="A0A1V6PEU5"/>
<dbReference type="InterPro" id="IPR056884">
    <property type="entry name" value="NPHP3-like_N"/>
</dbReference>
<dbReference type="SMART" id="SM00320">
    <property type="entry name" value="WD40"/>
    <property type="match status" value="10"/>
</dbReference>
<feature type="repeat" description="WD" evidence="3">
    <location>
        <begin position="449"/>
        <end position="490"/>
    </location>
</feature>
<dbReference type="PRINTS" id="PR00320">
    <property type="entry name" value="GPROTEINBRPT"/>
</dbReference>
<gene>
    <name evidence="5" type="ORF">PENANT_c158G06719</name>
</gene>
<dbReference type="STRING" id="416450.A0A1V6PEU5"/>
<feature type="repeat" description="WD" evidence="3">
    <location>
        <begin position="659"/>
        <end position="691"/>
    </location>
</feature>
<dbReference type="InterPro" id="IPR036322">
    <property type="entry name" value="WD40_repeat_dom_sf"/>
</dbReference>
<feature type="repeat" description="WD" evidence="3">
    <location>
        <begin position="701"/>
        <end position="742"/>
    </location>
</feature>
<evidence type="ECO:0000313" key="6">
    <source>
        <dbReference type="Proteomes" id="UP000191672"/>
    </source>
</evidence>
<keyword evidence="2" id="KW-0677">Repeat</keyword>
<evidence type="ECO:0000256" key="2">
    <source>
        <dbReference type="ARBA" id="ARBA00022737"/>
    </source>
</evidence>
<feature type="repeat" description="WD" evidence="3">
    <location>
        <begin position="617"/>
        <end position="658"/>
    </location>
</feature>
<protein>
    <recommendedName>
        <fullName evidence="4">Nephrocystin 3-like N-terminal domain-containing protein</fullName>
    </recommendedName>
</protein>
<evidence type="ECO:0000256" key="1">
    <source>
        <dbReference type="ARBA" id="ARBA00022574"/>
    </source>
</evidence>
<feature type="repeat" description="WD" evidence="3">
    <location>
        <begin position="743"/>
        <end position="784"/>
    </location>
</feature>
<dbReference type="PANTHER" id="PTHR14604">
    <property type="entry name" value="WD40 REPEAT PF20"/>
    <property type="match status" value="1"/>
</dbReference>
<dbReference type="InterPro" id="IPR050995">
    <property type="entry name" value="WD-F-box_domain-protein"/>
</dbReference>
<dbReference type="Gene3D" id="2.130.10.10">
    <property type="entry name" value="YVTN repeat-like/Quinoprotein amine dehydrogenase"/>
    <property type="match status" value="4"/>
</dbReference>
<dbReference type="PANTHER" id="PTHR14604:SF4">
    <property type="entry name" value="F-BOX DOMAIN-CONTAINING PROTEIN"/>
    <property type="match status" value="1"/>
</dbReference>
<dbReference type="PROSITE" id="PS50082">
    <property type="entry name" value="WD_REPEATS_2"/>
    <property type="match status" value="10"/>
</dbReference>
<feature type="repeat" description="WD" evidence="3">
    <location>
        <begin position="407"/>
        <end position="448"/>
    </location>
</feature>
<dbReference type="SUPFAM" id="SSF50978">
    <property type="entry name" value="WD40 repeat-like"/>
    <property type="match status" value="2"/>
</dbReference>
<dbReference type="EMBL" id="MDYN01000158">
    <property type="protein sequence ID" value="OQD75267.1"/>
    <property type="molecule type" value="Genomic_DNA"/>
</dbReference>
<accession>A0A1V6PEU5</accession>
<proteinExistence type="predicted"/>
<dbReference type="Proteomes" id="UP000191672">
    <property type="component" value="Unassembled WGS sequence"/>
</dbReference>
<sequence length="924" mass="101610">MGSAASFRGSNYGSQIGANYDLDDKLSPVPGAAFDSYVDQHEDRCLPGTRADLLSEISEWASIPEITPLLQETVRENPGIITKTMREQFEKLLLQPLHSLERSKIPTQVMVIVIDALDECEGDGDIRLILQLLPQLQNLAAARLRVLLTSRPDLPIRMGLLKIADDDHKDFVLHDIPLEAIKHDISLFFDYRLMEIRKERFLPSNWPGDEVLQRLVALSVPLFIFAATICRIFEEPDWHPIDSLTEILTRQNDQSKLDRTYLPVLDRLLGRQHEKHKEKLVSEFQQVIGAIVTLESPLSVLSLAKLLDLPERLVRLRLDPLHSVLRVPVYETGNDSPLTSDFLHDAKRFILKNHQIIDLAPLQVYCAGLIFAPQTAIIRAQFKRENPTWICQLPRVEERWAAELQTLEGHSGWVQSVAFSPDDRLLASGSDDNTVRLWDPATGVLVQTLEGHSHSVLSVTFSPDGQLLASGSQDNTIRLWDPATGELTQMLEGHSDSVWSVAFSPDGRLLASGSGDSTVRLWDPAIGAFTQTLEGHSDSVWSVAFSPDDRLLASGSKDNSIRLWDPATGELTQILEGHSDSVQSVAFSPDSRLLASGSKDNSIRLWDPATGTLAQMLDDYSDSVWSVAFSPDGRLLASGSSNNTVQLWDPATGELTQMLEGHSYLVQSVAFSLDGRLLASGSGDSTVRLWDPAIGAFTQTLEGHSDSVWSVAFSPDGRLLASGSIDNTVRLWDPATGAIAQTLGGHSDSVLSVTFSPDGRLLASGSMDDTVRLWDPATGALKQTLEGHLDSVWSVAFSPDSRLLASGSIDNTVRLWDPMIGALTQTWDVGKMVSTVKFSSDGLSIHTNARILDIQSRNIPTPHPPHPPHPKIGISIEHGKWIGLNGEKILWLPVESRPTCFEINGDTLALGHASGRVSFIRFCT</sequence>
<reference evidence="6" key="1">
    <citation type="journal article" date="2017" name="Nat. Microbiol.">
        <title>Global analysis of biosynthetic gene clusters reveals vast potential of secondary metabolite production in Penicillium species.</title>
        <authorList>
            <person name="Nielsen J.C."/>
            <person name="Grijseels S."/>
            <person name="Prigent S."/>
            <person name="Ji B."/>
            <person name="Dainat J."/>
            <person name="Nielsen K.F."/>
            <person name="Frisvad J.C."/>
            <person name="Workman M."/>
            <person name="Nielsen J."/>
        </authorList>
    </citation>
    <scope>NUCLEOTIDE SEQUENCE [LARGE SCALE GENOMIC DNA]</scope>
    <source>
        <strain evidence="6">IBT 31811</strain>
    </source>
</reference>
<dbReference type="Pfam" id="PF24883">
    <property type="entry name" value="NPHP3_N"/>
    <property type="match status" value="1"/>
</dbReference>
<feature type="domain" description="Nephrocystin 3-like N-terminal" evidence="4">
    <location>
        <begin position="62"/>
        <end position="151"/>
    </location>
</feature>
<dbReference type="Pfam" id="PF00400">
    <property type="entry name" value="WD40"/>
    <property type="match status" value="6"/>
</dbReference>
<comment type="caution">
    <text evidence="5">The sequence shown here is derived from an EMBL/GenBank/DDBJ whole genome shotgun (WGS) entry which is preliminary data.</text>
</comment>
<feature type="repeat" description="WD" evidence="3">
    <location>
        <begin position="575"/>
        <end position="616"/>
    </location>
</feature>
<keyword evidence="6" id="KW-1185">Reference proteome</keyword>
<dbReference type="InterPro" id="IPR001680">
    <property type="entry name" value="WD40_rpt"/>
</dbReference>
<dbReference type="Pfam" id="PF25173">
    <property type="entry name" value="Beta-prop_WDR3_1st"/>
    <property type="match status" value="1"/>
</dbReference>
<dbReference type="CDD" id="cd00200">
    <property type="entry name" value="WD40"/>
    <property type="match status" value="1"/>
</dbReference>
<dbReference type="InterPro" id="IPR020472">
    <property type="entry name" value="WD40_PAC1"/>
</dbReference>
<feature type="repeat" description="WD" evidence="3">
    <location>
        <begin position="533"/>
        <end position="574"/>
    </location>
</feature>
<keyword evidence="1 3" id="KW-0853">WD repeat</keyword>
<organism evidence="5 6">
    <name type="scientific">Penicillium antarcticum</name>
    <dbReference type="NCBI Taxonomy" id="416450"/>
    <lineage>
        <taxon>Eukaryota</taxon>
        <taxon>Fungi</taxon>
        <taxon>Dikarya</taxon>
        <taxon>Ascomycota</taxon>
        <taxon>Pezizomycotina</taxon>
        <taxon>Eurotiomycetes</taxon>
        <taxon>Eurotiomycetidae</taxon>
        <taxon>Eurotiales</taxon>
        <taxon>Aspergillaceae</taxon>
        <taxon>Penicillium</taxon>
    </lineage>
</organism>
<evidence type="ECO:0000313" key="5">
    <source>
        <dbReference type="EMBL" id="OQD75267.1"/>
    </source>
</evidence>
<feature type="repeat" description="WD" evidence="3">
    <location>
        <begin position="491"/>
        <end position="523"/>
    </location>
</feature>
<dbReference type="InterPro" id="IPR015943">
    <property type="entry name" value="WD40/YVTN_repeat-like_dom_sf"/>
</dbReference>
<evidence type="ECO:0000259" key="4">
    <source>
        <dbReference type="Pfam" id="PF24883"/>
    </source>
</evidence>
<evidence type="ECO:0000256" key="3">
    <source>
        <dbReference type="PROSITE-ProRule" id="PRU00221"/>
    </source>
</evidence>
<dbReference type="PROSITE" id="PS50294">
    <property type="entry name" value="WD_REPEATS_REGION"/>
    <property type="match status" value="10"/>
</dbReference>
<feature type="repeat" description="WD" evidence="3">
    <location>
        <begin position="785"/>
        <end position="817"/>
    </location>
</feature>
<name>A0A1V6PEU5_9EURO</name>